<evidence type="ECO:0000256" key="1">
    <source>
        <dbReference type="ARBA" id="ARBA00004141"/>
    </source>
</evidence>
<dbReference type="GO" id="GO:0030322">
    <property type="term" value="P:stabilization of membrane potential"/>
    <property type="evidence" value="ECO:0007669"/>
    <property type="project" value="TreeGrafter"/>
</dbReference>
<feature type="transmembrane region" description="Helical" evidence="15">
    <location>
        <begin position="108"/>
        <end position="127"/>
    </location>
</feature>
<evidence type="ECO:0000256" key="9">
    <source>
        <dbReference type="ARBA" id="ARBA00023065"/>
    </source>
</evidence>
<feature type="transmembrane region" description="Helical" evidence="15">
    <location>
        <begin position="187"/>
        <end position="205"/>
    </location>
</feature>
<feature type="transmembrane region" description="Helical" evidence="15">
    <location>
        <begin position="37"/>
        <end position="57"/>
    </location>
</feature>
<proteinExistence type="inferred from homology"/>
<keyword evidence="3 12" id="KW-0813">Transport</keyword>
<dbReference type="InterPro" id="IPR013099">
    <property type="entry name" value="K_chnl_dom"/>
</dbReference>
<dbReference type="PRINTS" id="PR01095">
    <property type="entry name" value="TASKCHANNEL"/>
</dbReference>
<evidence type="ECO:0000256" key="10">
    <source>
        <dbReference type="ARBA" id="ARBA00023136"/>
    </source>
</evidence>
<dbReference type="FunFam" id="1.10.287.70:FF:000057">
    <property type="entry name" value="Potassium channel subfamily K member"/>
    <property type="match status" value="1"/>
</dbReference>
<evidence type="ECO:0000259" key="16">
    <source>
        <dbReference type="Pfam" id="PF07885"/>
    </source>
</evidence>
<feature type="domain" description="Potassium channel" evidence="16">
    <location>
        <begin position="104"/>
        <end position="160"/>
    </location>
</feature>
<feature type="coiled-coil region" evidence="13">
    <location>
        <begin position="59"/>
        <end position="86"/>
    </location>
</feature>
<comment type="subcellular location">
    <subcellularLocation>
        <location evidence="1">Membrane</location>
        <topology evidence="1">Multi-pass membrane protein</topology>
    </subcellularLocation>
</comment>
<keyword evidence="8 15" id="KW-1133">Transmembrane helix</keyword>
<evidence type="ECO:0000256" key="4">
    <source>
        <dbReference type="ARBA" id="ARBA00022538"/>
    </source>
</evidence>
<dbReference type="GO" id="GO:0015271">
    <property type="term" value="F:outward rectifier potassium channel activity"/>
    <property type="evidence" value="ECO:0007669"/>
    <property type="project" value="TreeGrafter"/>
</dbReference>
<dbReference type="Proteomes" id="UP001346869">
    <property type="component" value="Unassembled WGS sequence"/>
</dbReference>
<feature type="region of interest" description="Disordered" evidence="14">
    <location>
        <begin position="404"/>
        <end position="428"/>
    </location>
</feature>
<sequence>MELMEEAPGCCSEQNPPSRRSARTTELRMKPQNIRTLSLIFSIVFYLLLGAAVFDALESDSEVSRKKALEQKLNELKRKYGFTAEDYRDIERVVLQSEPHRAGRQWKFAGSFYFAITVITTIGYGHAAPRTDAGKAFCMFYAVLGIPLTLVMFQSLGERINTFVRFLLRRAKQGLGFQQTDVSMGNMVLVGLLSCMSTLCVGAAAFSHFEDWTFFNAYYYCFITLTTIGFGDFVALQKTDALQKRPRYVAFSFVYILVGLTVIGAFLNLVVLRFLTVSTGEHDVKPESREEEMPQEVPEAETADISYRDGHNSLCNLSLPMQGGTSCMNLLPCPAEECRLVFPEQKKLSEHSRLRALLSCICCDFYDLPSLPHPDEVGGHSNPVFYNSISYRVEQASCSSCITSSPASPSSEALCTGKNNPHTRRKSL</sequence>
<keyword evidence="10 15" id="KW-0472">Membrane</keyword>
<evidence type="ECO:0000256" key="14">
    <source>
        <dbReference type="SAM" id="MobiDB-lite"/>
    </source>
</evidence>
<accession>A0AAN7YBW7</accession>
<comment type="similarity">
    <text evidence="2 12">Belongs to the two pore domain potassium channel (TC 1.A.1.8) family.</text>
</comment>
<evidence type="ECO:0000256" key="15">
    <source>
        <dbReference type="SAM" id="Phobius"/>
    </source>
</evidence>
<dbReference type="Pfam" id="PF07885">
    <property type="entry name" value="Ion_trans_2"/>
    <property type="match status" value="2"/>
</dbReference>
<keyword evidence="18" id="KW-1185">Reference proteome</keyword>
<dbReference type="GO" id="GO:0022841">
    <property type="term" value="F:potassium ion leak channel activity"/>
    <property type="evidence" value="ECO:0007669"/>
    <property type="project" value="TreeGrafter"/>
</dbReference>
<keyword evidence="4" id="KW-0633">Potassium transport</keyword>
<dbReference type="GO" id="GO:0005886">
    <property type="term" value="C:plasma membrane"/>
    <property type="evidence" value="ECO:0007669"/>
    <property type="project" value="TreeGrafter"/>
</dbReference>
<evidence type="ECO:0000256" key="8">
    <source>
        <dbReference type="ARBA" id="ARBA00022989"/>
    </source>
</evidence>
<evidence type="ECO:0000313" key="18">
    <source>
        <dbReference type="Proteomes" id="UP001346869"/>
    </source>
</evidence>
<evidence type="ECO:0000256" key="3">
    <source>
        <dbReference type="ARBA" id="ARBA00022448"/>
    </source>
</evidence>
<evidence type="ECO:0000256" key="12">
    <source>
        <dbReference type="RuleBase" id="RU003857"/>
    </source>
</evidence>
<feature type="transmembrane region" description="Helical" evidence="15">
    <location>
        <begin position="133"/>
        <end position="153"/>
    </location>
</feature>
<dbReference type="Gene3D" id="1.10.287.70">
    <property type="match status" value="1"/>
</dbReference>
<reference evidence="17 18" key="1">
    <citation type="journal article" date="2023" name="Genes (Basel)">
        <title>Chromosome-Level Genome Assembly and Circadian Gene Repertoire of the Patagonia Blennie Eleginops maclovinus-The Closest Ancestral Proxy of Antarctic Cryonotothenioids.</title>
        <authorList>
            <person name="Cheng C.C."/>
            <person name="Rivera-Colon A.G."/>
            <person name="Minhas B.F."/>
            <person name="Wilson L."/>
            <person name="Rayamajhi N."/>
            <person name="Vargas-Chacoff L."/>
            <person name="Catchen J.M."/>
        </authorList>
    </citation>
    <scope>NUCLEOTIDE SEQUENCE [LARGE SCALE GENOMIC DNA]</scope>
    <source>
        <strain evidence="17">JMC-PN-2008</strain>
    </source>
</reference>
<dbReference type="AlphaFoldDB" id="A0AAN7YBW7"/>
<evidence type="ECO:0000256" key="7">
    <source>
        <dbReference type="ARBA" id="ARBA00022958"/>
    </source>
</evidence>
<dbReference type="PANTHER" id="PTHR11003">
    <property type="entry name" value="POTASSIUM CHANNEL, SUBFAMILY K"/>
    <property type="match status" value="1"/>
</dbReference>
<keyword evidence="5 12" id="KW-0812">Transmembrane</keyword>
<dbReference type="PANTHER" id="PTHR11003:SF18">
    <property type="entry name" value="POTASSIUM CHANNEL SUBFAMILY K MEMBER 15"/>
    <property type="match status" value="1"/>
</dbReference>
<name>A0AAN7YBW7_ELEMC</name>
<dbReference type="SUPFAM" id="SSF81324">
    <property type="entry name" value="Voltage-gated potassium channels"/>
    <property type="match status" value="2"/>
</dbReference>
<evidence type="ECO:0000256" key="13">
    <source>
        <dbReference type="SAM" id="Coils"/>
    </source>
</evidence>
<dbReference type="PRINTS" id="PR01333">
    <property type="entry name" value="2POREKCHANEL"/>
</dbReference>
<reference evidence="17 18" key="2">
    <citation type="journal article" date="2023" name="Mol. Biol. Evol.">
        <title>Genomics of Secondarily Temperate Adaptation in the Only Non-Antarctic Icefish.</title>
        <authorList>
            <person name="Rivera-Colon A.G."/>
            <person name="Rayamajhi N."/>
            <person name="Minhas B.F."/>
            <person name="Madrigal G."/>
            <person name="Bilyk K.T."/>
            <person name="Yoon V."/>
            <person name="Hune M."/>
            <person name="Gregory S."/>
            <person name="Cheng C.H.C."/>
            <person name="Catchen J.M."/>
        </authorList>
    </citation>
    <scope>NUCLEOTIDE SEQUENCE [LARGE SCALE GENOMIC DNA]</scope>
    <source>
        <strain evidence="17">JMC-PN-2008</strain>
    </source>
</reference>
<dbReference type="InterPro" id="IPR003280">
    <property type="entry name" value="2pore_dom_K_chnl"/>
</dbReference>
<feature type="region of interest" description="Disordered" evidence="14">
    <location>
        <begin position="1"/>
        <end position="23"/>
    </location>
</feature>
<keyword evidence="6" id="KW-0631">Potassium channel</keyword>
<evidence type="ECO:0000256" key="5">
    <source>
        <dbReference type="ARBA" id="ARBA00022692"/>
    </source>
</evidence>
<gene>
    <name evidence="17" type="ORF">PBY51_013598</name>
</gene>
<keyword evidence="7" id="KW-0630">Potassium</keyword>
<comment type="caution">
    <text evidence="17">The sequence shown here is derived from an EMBL/GenBank/DDBJ whole genome shotgun (WGS) entry which is preliminary data.</text>
</comment>
<evidence type="ECO:0000256" key="11">
    <source>
        <dbReference type="ARBA" id="ARBA00023303"/>
    </source>
</evidence>
<keyword evidence="9 12" id="KW-0406">Ion transport</keyword>
<feature type="transmembrane region" description="Helical" evidence="15">
    <location>
        <begin position="248"/>
        <end position="275"/>
    </location>
</feature>
<keyword evidence="13" id="KW-0175">Coiled coil</keyword>
<protein>
    <recommendedName>
        <fullName evidence="16">Potassium channel domain-containing protein</fullName>
    </recommendedName>
</protein>
<feature type="domain" description="Potassium channel" evidence="16">
    <location>
        <begin position="197"/>
        <end position="271"/>
    </location>
</feature>
<organism evidence="17 18">
    <name type="scientific">Eleginops maclovinus</name>
    <name type="common">Patagonian blennie</name>
    <name type="synonym">Eleginus maclovinus</name>
    <dbReference type="NCBI Taxonomy" id="56733"/>
    <lineage>
        <taxon>Eukaryota</taxon>
        <taxon>Metazoa</taxon>
        <taxon>Chordata</taxon>
        <taxon>Craniata</taxon>
        <taxon>Vertebrata</taxon>
        <taxon>Euteleostomi</taxon>
        <taxon>Actinopterygii</taxon>
        <taxon>Neopterygii</taxon>
        <taxon>Teleostei</taxon>
        <taxon>Neoteleostei</taxon>
        <taxon>Acanthomorphata</taxon>
        <taxon>Eupercaria</taxon>
        <taxon>Perciformes</taxon>
        <taxon>Notothenioidei</taxon>
        <taxon>Eleginopidae</taxon>
        <taxon>Eleginops</taxon>
    </lineage>
</organism>
<evidence type="ECO:0000256" key="2">
    <source>
        <dbReference type="ARBA" id="ARBA00006666"/>
    </source>
</evidence>
<evidence type="ECO:0000256" key="6">
    <source>
        <dbReference type="ARBA" id="ARBA00022826"/>
    </source>
</evidence>
<dbReference type="InterPro" id="IPR003092">
    <property type="entry name" value="2pore_dom_K_chnl_TASK"/>
</dbReference>
<evidence type="ECO:0000313" key="17">
    <source>
        <dbReference type="EMBL" id="KAK5872942.1"/>
    </source>
</evidence>
<keyword evidence="11 12" id="KW-0407">Ion channel</keyword>
<feature type="transmembrane region" description="Helical" evidence="15">
    <location>
        <begin position="217"/>
        <end position="236"/>
    </location>
</feature>
<dbReference type="EMBL" id="JAUZQC010000004">
    <property type="protein sequence ID" value="KAK5872942.1"/>
    <property type="molecule type" value="Genomic_DNA"/>
</dbReference>